<evidence type="ECO:0000256" key="8">
    <source>
        <dbReference type="PROSITE-ProRule" id="PRU00433"/>
    </source>
</evidence>
<organism evidence="11 12">
    <name type="scientific">Tropicimonas aquimaris</name>
    <dbReference type="NCBI Taxonomy" id="914152"/>
    <lineage>
        <taxon>Bacteria</taxon>
        <taxon>Pseudomonadati</taxon>
        <taxon>Pseudomonadota</taxon>
        <taxon>Alphaproteobacteria</taxon>
        <taxon>Rhodobacterales</taxon>
        <taxon>Roseobacteraceae</taxon>
        <taxon>Tropicimonas</taxon>
    </lineage>
</organism>
<evidence type="ECO:0000256" key="3">
    <source>
        <dbReference type="ARBA" id="ARBA00022723"/>
    </source>
</evidence>
<gene>
    <name evidence="11" type="ORF">ACFQ2S_18380</name>
</gene>
<evidence type="ECO:0000313" key="11">
    <source>
        <dbReference type="EMBL" id="MFD0981605.1"/>
    </source>
</evidence>
<proteinExistence type="predicted"/>
<dbReference type="RefSeq" id="WP_386076708.1">
    <property type="nucleotide sequence ID" value="NZ_JBHTJT010000045.1"/>
</dbReference>
<dbReference type="SUPFAM" id="SSF46626">
    <property type="entry name" value="Cytochrome c"/>
    <property type="match status" value="2"/>
</dbReference>
<evidence type="ECO:0000313" key="12">
    <source>
        <dbReference type="Proteomes" id="UP001597108"/>
    </source>
</evidence>
<dbReference type="PANTHER" id="PTHR30600:SF10">
    <property type="entry name" value="BLL6722 PROTEIN"/>
    <property type="match status" value="1"/>
</dbReference>
<comment type="subcellular location">
    <subcellularLocation>
        <location evidence="1">Periplasm</location>
    </subcellularLocation>
</comment>
<dbReference type="InterPro" id="IPR036909">
    <property type="entry name" value="Cyt_c-like_dom_sf"/>
</dbReference>
<keyword evidence="3 8" id="KW-0479">Metal-binding</keyword>
<dbReference type="InterPro" id="IPR009056">
    <property type="entry name" value="Cyt_c-like_dom"/>
</dbReference>
<name>A0ABW3IVK4_9RHOB</name>
<keyword evidence="2 8" id="KW-0349">Heme</keyword>
<dbReference type="InterPro" id="IPR026259">
    <property type="entry name" value="MauG/Cytc_peroxidase"/>
</dbReference>
<keyword evidence="12" id="KW-1185">Reference proteome</keyword>
<dbReference type="Pfam" id="PF03150">
    <property type="entry name" value="CCP_MauG"/>
    <property type="match status" value="1"/>
</dbReference>
<dbReference type="InterPro" id="IPR004852">
    <property type="entry name" value="Di-haem_cyt_c_peroxidsae"/>
</dbReference>
<feature type="chain" id="PRO_5046047044" evidence="9">
    <location>
        <begin position="25"/>
        <end position="374"/>
    </location>
</feature>
<evidence type="ECO:0000256" key="7">
    <source>
        <dbReference type="ARBA" id="ARBA00023004"/>
    </source>
</evidence>
<dbReference type="PANTHER" id="PTHR30600">
    <property type="entry name" value="CYTOCHROME C PEROXIDASE-RELATED"/>
    <property type="match status" value="1"/>
</dbReference>
<accession>A0ABW3IVK4</accession>
<sequence length="374" mass="40597">MKKTTRTLLGATVAVLSVSAVALAQGDFPALSTLPPPPIPADNPMTPEKIALGGKLYWDGRLSGNGSMPCSACHLPDLGWGTGSPISFGYPGTQHWRNSQTVLNSAYYNKGFWEGNVTSLESQAPAAAGGAVAGNGDGSMMEMRLRFVPEYVAAFKEVFGTDWPHIVHAWDAIAAYERTIVTDATKVPFDRFLAGDEAALSDEARRGMELFNGKAGCISCHNGALASDERFYNTGVPTAPEFVEDPLYQITQRWEVYQKGVSEETYRTTGTDLGLYFKTKRPGDRGKFRTPSLRELRWTEPFMHNGVIPTLAEVVAFYNAGGGEGQTAGLQPLGLSDTEQVDLVAFLEALSMDEPLLLVEPELPETATWAEFDK</sequence>
<dbReference type="EMBL" id="JBHTJT010000045">
    <property type="protein sequence ID" value="MFD0981605.1"/>
    <property type="molecule type" value="Genomic_DNA"/>
</dbReference>
<evidence type="ECO:0000256" key="1">
    <source>
        <dbReference type="ARBA" id="ARBA00004418"/>
    </source>
</evidence>
<dbReference type="GO" id="GO:0004601">
    <property type="term" value="F:peroxidase activity"/>
    <property type="evidence" value="ECO:0007669"/>
    <property type="project" value="UniProtKB-KW"/>
</dbReference>
<evidence type="ECO:0000256" key="9">
    <source>
        <dbReference type="SAM" id="SignalP"/>
    </source>
</evidence>
<keyword evidence="11" id="KW-0575">Peroxidase</keyword>
<feature type="domain" description="Cytochrome c" evidence="10">
    <location>
        <begin position="202"/>
        <end position="351"/>
    </location>
</feature>
<dbReference type="PIRSF" id="PIRSF000294">
    <property type="entry name" value="Cytochrome-c_peroxidase"/>
    <property type="match status" value="1"/>
</dbReference>
<protein>
    <submittedName>
        <fullName evidence="11">Cytochrome-c peroxidase</fullName>
    </submittedName>
</protein>
<keyword evidence="7 8" id="KW-0408">Iron</keyword>
<evidence type="ECO:0000256" key="4">
    <source>
        <dbReference type="ARBA" id="ARBA00022729"/>
    </source>
</evidence>
<comment type="caution">
    <text evidence="11">The sequence shown here is derived from an EMBL/GenBank/DDBJ whole genome shotgun (WGS) entry which is preliminary data.</text>
</comment>
<dbReference type="Gene3D" id="1.10.760.10">
    <property type="entry name" value="Cytochrome c-like domain"/>
    <property type="match status" value="2"/>
</dbReference>
<evidence type="ECO:0000256" key="5">
    <source>
        <dbReference type="ARBA" id="ARBA00022764"/>
    </source>
</evidence>
<keyword evidence="4 9" id="KW-0732">Signal</keyword>
<reference evidence="12" key="1">
    <citation type="journal article" date="2019" name="Int. J. Syst. Evol. Microbiol.">
        <title>The Global Catalogue of Microorganisms (GCM) 10K type strain sequencing project: providing services to taxonomists for standard genome sequencing and annotation.</title>
        <authorList>
            <consortium name="The Broad Institute Genomics Platform"/>
            <consortium name="The Broad Institute Genome Sequencing Center for Infectious Disease"/>
            <person name="Wu L."/>
            <person name="Ma J."/>
        </authorList>
    </citation>
    <scope>NUCLEOTIDE SEQUENCE [LARGE SCALE GENOMIC DNA]</scope>
    <source>
        <strain evidence="12">CCUG 60524</strain>
    </source>
</reference>
<evidence type="ECO:0000256" key="2">
    <source>
        <dbReference type="ARBA" id="ARBA00022617"/>
    </source>
</evidence>
<dbReference type="PROSITE" id="PS51007">
    <property type="entry name" value="CYTC"/>
    <property type="match status" value="1"/>
</dbReference>
<keyword evidence="6" id="KW-0560">Oxidoreductase</keyword>
<evidence type="ECO:0000259" key="10">
    <source>
        <dbReference type="PROSITE" id="PS51007"/>
    </source>
</evidence>
<feature type="signal peptide" evidence="9">
    <location>
        <begin position="1"/>
        <end position="24"/>
    </location>
</feature>
<dbReference type="Proteomes" id="UP001597108">
    <property type="component" value="Unassembled WGS sequence"/>
</dbReference>
<keyword evidence="5" id="KW-0574">Periplasm</keyword>
<dbReference type="InterPro" id="IPR051395">
    <property type="entry name" value="Cytochrome_c_Peroxidase/MauG"/>
</dbReference>
<evidence type="ECO:0000256" key="6">
    <source>
        <dbReference type="ARBA" id="ARBA00023002"/>
    </source>
</evidence>